<dbReference type="PRINTS" id="PR00598">
    <property type="entry name" value="HTHMARR"/>
</dbReference>
<dbReference type="InterPro" id="IPR011991">
    <property type="entry name" value="ArsR-like_HTH"/>
</dbReference>
<dbReference type="GO" id="GO:0003677">
    <property type="term" value="F:DNA binding"/>
    <property type="evidence" value="ECO:0007669"/>
    <property type="project" value="UniProtKB-KW"/>
</dbReference>
<dbReference type="SMART" id="SM00347">
    <property type="entry name" value="HTH_MARR"/>
    <property type="match status" value="1"/>
</dbReference>
<dbReference type="EMBL" id="CP021965">
    <property type="protein sequence ID" value="AWV31647.1"/>
    <property type="molecule type" value="Genomic_DNA"/>
</dbReference>
<dbReference type="CDD" id="cd00090">
    <property type="entry name" value="HTH_ARSR"/>
    <property type="match status" value="1"/>
</dbReference>
<dbReference type="Gene3D" id="1.10.10.10">
    <property type="entry name" value="Winged helix-like DNA-binding domain superfamily/Winged helix DNA-binding domain"/>
    <property type="match status" value="1"/>
</dbReference>
<dbReference type="OrthoDB" id="2366010at2"/>
<sequence length="152" mass="17697">MQLNLERRYILTEYCPEEEHIFELLQVLNKGISPKFERCAGISPTRLRLLHELFRVDEVSQISLQKEMDIDAAAVTRHLKGLEESGMIARRNNPADNRVTLVSLTDQGRERMVQYSEEKRRFIATLLTGFNDQERAVLIDMLNRLQSNIILL</sequence>
<dbReference type="PROSITE" id="PS50995">
    <property type="entry name" value="HTH_MARR_2"/>
    <property type="match status" value="1"/>
</dbReference>
<dbReference type="SUPFAM" id="SSF46785">
    <property type="entry name" value="Winged helix' DNA-binding domain"/>
    <property type="match status" value="1"/>
</dbReference>
<dbReference type="PANTHER" id="PTHR42756">
    <property type="entry name" value="TRANSCRIPTIONAL REGULATOR, MARR"/>
    <property type="match status" value="1"/>
</dbReference>
<dbReference type="InterPro" id="IPR036390">
    <property type="entry name" value="WH_DNA-bd_sf"/>
</dbReference>
<reference evidence="5 6" key="1">
    <citation type="submission" date="2017-06" db="EMBL/GenBank/DDBJ databases">
        <title>Complete genome sequence of Paenibacillus odorifer CBA7130.</title>
        <authorList>
            <person name="Nam Y.-D."/>
            <person name="Kang J."/>
            <person name="Chung W.-H."/>
        </authorList>
    </citation>
    <scope>NUCLEOTIDE SEQUENCE [LARGE SCALE GENOMIC DNA]</scope>
    <source>
        <strain evidence="5 6">CBA7130</strain>
    </source>
</reference>
<evidence type="ECO:0000313" key="6">
    <source>
        <dbReference type="Proteomes" id="UP000249163"/>
    </source>
</evidence>
<accession>A0A1R0YTT1</accession>
<evidence type="ECO:0000256" key="3">
    <source>
        <dbReference type="ARBA" id="ARBA00023163"/>
    </source>
</evidence>
<dbReference type="PANTHER" id="PTHR42756:SF1">
    <property type="entry name" value="TRANSCRIPTIONAL REPRESSOR OF EMRAB OPERON"/>
    <property type="match status" value="1"/>
</dbReference>
<evidence type="ECO:0000256" key="1">
    <source>
        <dbReference type="ARBA" id="ARBA00023015"/>
    </source>
</evidence>
<organism evidence="5 6">
    <name type="scientific">Paenibacillus odorifer</name>
    <dbReference type="NCBI Taxonomy" id="189426"/>
    <lineage>
        <taxon>Bacteria</taxon>
        <taxon>Bacillati</taxon>
        <taxon>Bacillota</taxon>
        <taxon>Bacilli</taxon>
        <taxon>Bacillales</taxon>
        <taxon>Paenibacillaceae</taxon>
        <taxon>Paenibacillus</taxon>
    </lineage>
</organism>
<evidence type="ECO:0000256" key="2">
    <source>
        <dbReference type="ARBA" id="ARBA00023125"/>
    </source>
</evidence>
<keyword evidence="2" id="KW-0238">DNA-binding</keyword>
<dbReference type="InterPro" id="IPR000835">
    <property type="entry name" value="HTH_MarR-typ"/>
</dbReference>
<protein>
    <submittedName>
        <fullName evidence="5">Transcriptional regulator</fullName>
    </submittedName>
</protein>
<dbReference type="Proteomes" id="UP000249163">
    <property type="component" value="Chromosome"/>
</dbReference>
<dbReference type="GO" id="GO:0003700">
    <property type="term" value="F:DNA-binding transcription factor activity"/>
    <property type="evidence" value="ECO:0007669"/>
    <property type="project" value="InterPro"/>
</dbReference>
<proteinExistence type="predicted"/>
<evidence type="ECO:0000313" key="5">
    <source>
        <dbReference type="EMBL" id="AWV31647.1"/>
    </source>
</evidence>
<name>A0A1R0YTT1_9BACL</name>
<dbReference type="Pfam" id="PF01047">
    <property type="entry name" value="MarR"/>
    <property type="match status" value="1"/>
</dbReference>
<gene>
    <name evidence="5" type="ORF">CD191_02850</name>
</gene>
<dbReference type="AlphaFoldDB" id="A0A1R0YTT1"/>
<keyword evidence="3" id="KW-0804">Transcription</keyword>
<keyword evidence="1" id="KW-0805">Transcription regulation</keyword>
<dbReference type="InterPro" id="IPR036388">
    <property type="entry name" value="WH-like_DNA-bd_sf"/>
</dbReference>
<feature type="domain" description="HTH marR-type" evidence="4">
    <location>
        <begin position="18"/>
        <end position="147"/>
    </location>
</feature>
<evidence type="ECO:0000259" key="4">
    <source>
        <dbReference type="PROSITE" id="PS50995"/>
    </source>
</evidence>